<accession>A0A4Y1RFE5</accession>
<protein>
    <submittedName>
        <fullName evidence="1">Uncharacterized protein</fullName>
    </submittedName>
</protein>
<evidence type="ECO:0000313" key="1">
    <source>
        <dbReference type="EMBL" id="BBH02912.1"/>
    </source>
</evidence>
<organism evidence="1">
    <name type="scientific">Prunus dulcis</name>
    <name type="common">Almond</name>
    <name type="synonym">Amygdalus dulcis</name>
    <dbReference type="NCBI Taxonomy" id="3755"/>
    <lineage>
        <taxon>Eukaryota</taxon>
        <taxon>Viridiplantae</taxon>
        <taxon>Streptophyta</taxon>
        <taxon>Embryophyta</taxon>
        <taxon>Tracheophyta</taxon>
        <taxon>Spermatophyta</taxon>
        <taxon>Magnoliopsida</taxon>
        <taxon>eudicotyledons</taxon>
        <taxon>Gunneridae</taxon>
        <taxon>Pentapetalae</taxon>
        <taxon>rosids</taxon>
        <taxon>fabids</taxon>
        <taxon>Rosales</taxon>
        <taxon>Rosaceae</taxon>
        <taxon>Amygdaloideae</taxon>
        <taxon>Amygdaleae</taxon>
        <taxon>Prunus</taxon>
    </lineage>
</organism>
<reference evidence="1" key="1">
    <citation type="journal article" date="2019" name="Science">
        <title>Mutation of a bHLH transcription factor allowed almond domestication.</title>
        <authorList>
            <person name="Sanchez-Perez R."/>
            <person name="Pavan S."/>
            <person name="Mazzeo R."/>
            <person name="Moldovan C."/>
            <person name="Aiese Cigliano R."/>
            <person name="Del Cueto J."/>
            <person name="Ricciardi F."/>
            <person name="Lotti C."/>
            <person name="Ricciardi L."/>
            <person name="Dicenta F."/>
            <person name="Lopez-Marques R.L."/>
            <person name="Lindberg Moller B."/>
        </authorList>
    </citation>
    <scope>NUCLEOTIDE SEQUENCE</scope>
</reference>
<sequence>MSDLTAYLIVNGKLKGNQAMVVYKEPGLVLQKENGVEGSHKKLELISFVWFDFGAAATHQNFNHSSASGALGNPKLKIFSLKSAALYGVNIPPK</sequence>
<dbReference type="EMBL" id="AP019301">
    <property type="protein sequence ID" value="BBH02912.1"/>
    <property type="molecule type" value="Genomic_DNA"/>
</dbReference>
<proteinExistence type="predicted"/>
<dbReference type="AlphaFoldDB" id="A0A4Y1RFE5"/>
<gene>
    <name evidence="1" type="ORF">Prudu_013630</name>
</gene>
<name>A0A4Y1RFE5_PRUDU</name>